<dbReference type="AlphaFoldDB" id="A0AAW0JLN8"/>
<proteinExistence type="predicted"/>
<keyword evidence="3" id="KW-1185">Reference proteome</keyword>
<sequence>MAACAPARPGTKTQGFGGRPLRTITTNAEEFPAQGILCQRNRTFPSRCSWNAVIYWVGFTFRNPPGTQPTVKSEVYLSCGSNQLAAMQLSVQLSHTATLTRRQAVSAATPGYTGQAGVAGSGAGREHSRTSKQQVGPGSLTAGVQVLPAEAGTHCVPDRTAGARGAQAASPQLRLQIPALGGHVITCSYAFQQAWEPVPRSNGGGPLCSFVRDALAKVSEGPVGPWKSSTDNDEDIRSLPNPSDPVPLPEGQGECDRHAIPSAALEGHSPYTGEREPVFRIDEKLVGEYPGPEAASHQREGGFRAWFSLLPTLLWMEQKERDRDR</sequence>
<accession>A0AAW0JLN8</accession>
<feature type="region of interest" description="Disordered" evidence="1">
    <location>
        <begin position="110"/>
        <end position="139"/>
    </location>
</feature>
<protein>
    <submittedName>
        <fullName evidence="2">Uncharacterized protein</fullName>
    </submittedName>
</protein>
<name>A0AAW0JLN8_MYOGA</name>
<reference evidence="2 3" key="1">
    <citation type="journal article" date="2023" name="bioRxiv">
        <title>Conserved and derived expression patterns and positive selection on dental genes reveal complex evolutionary context of ever-growing rodent molars.</title>
        <authorList>
            <person name="Calamari Z.T."/>
            <person name="Song A."/>
            <person name="Cohen E."/>
            <person name="Akter M."/>
            <person name="Roy R.D."/>
            <person name="Hallikas O."/>
            <person name="Christensen M.M."/>
            <person name="Li P."/>
            <person name="Marangoni P."/>
            <person name="Jernvall J."/>
            <person name="Klein O.D."/>
        </authorList>
    </citation>
    <scope>NUCLEOTIDE SEQUENCE [LARGE SCALE GENOMIC DNA]</scope>
    <source>
        <strain evidence="2">V071</strain>
    </source>
</reference>
<feature type="region of interest" description="Disordered" evidence="1">
    <location>
        <begin position="220"/>
        <end position="253"/>
    </location>
</feature>
<evidence type="ECO:0000313" key="3">
    <source>
        <dbReference type="Proteomes" id="UP001488838"/>
    </source>
</evidence>
<dbReference type="EMBL" id="JBBHLL010000029">
    <property type="protein sequence ID" value="KAK7827720.1"/>
    <property type="molecule type" value="Genomic_DNA"/>
</dbReference>
<comment type="caution">
    <text evidence="2">The sequence shown here is derived from an EMBL/GenBank/DDBJ whole genome shotgun (WGS) entry which is preliminary data.</text>
</comment>
<dbReference type="Proteomes" id="UP001488838">
    <property type="component" value="Unassembled WGS sequence"/>
</dbReference>
<organism evidence="2 3">
    <name type="scientific">Myodes glareolus</name>
    <name type="common">Bank vole</name>
    <name type="synonym">Clethrionomys glareolus</name>
    <dbReference type="NCBI Taxonomy" id="447135"/>
    <lineage>
        <taxon>Eukaryota</taxon>
        <taxon>Metazoa</taxon>
        <taxon>Chordata</taxon>
        <taxon>Craniata</taxon>
        <taxon>Vertebrata</taxon>
        <taxon>Euteleostomi</taxon>
        <taxon>Mammalia</taxon>
        <taxon>Eutheria</taxon>
        <taxon>Euarchontoglires</taxon>
        <taxon>Glires</taxon>
        <taxon>Rodentia</taxon>
        <taxon>Myomorpha</taxon>
        <taxon>Muroidea</taxon>
        <taxon>Cricetidae</taxon>
        <taxon>Arvicolinae</taxon>
        <taxon>Myodes</taxon>
    </lineage>
</organism>
<evidence type="ECO:0000313" key="2">
    <source>
        <dbReference type="EMBL" id="KAK7827720.1"/>
    </source>
</evidence>
<gene>
    <name evidence="2" type="ORF">U0070_019544</name>
</gene>
<evidence type="ECO:0000256" key="1">
    <source>
        <dbReference type="SAM" id="MobiDB-lite"/>
    </source>
</evidence>